<evidence type="ECO:0000313" key="1">
    <source>
        <dbReference type="EMBL" id="KAJ1190763.1"/>
    </source>
</evidence>
<keyword evidence="2" id="KW-1185">Reference proteome</keyword>
<dbReference type="AlphaFoldDB" id="A0AAV7USF1"/>
<evidence type="ECO:0000313" key="2">
    <source>
        <dbReference type="Proteomes" id="UP001066276"/>
    </source>
</evidence>
<gene>
    <name evidence="1" type="ORF">NDU88_000085</name>
</gene>
<comment type="caution">
    <text evidence="1">The sequence shown here is derived from an EMBL/GenBank/DDBJ whole genome shotgun (WGS) entry which is preliminary data.</text>
</comment>
<name>A0AAV7USF1_PLEWA</name>
<protein>
    <submittedName>
        <fullName evidence="1">Uncharacterized protein</fullName>
    </submittedName>
</protein>
<organism evidence="1 2">
    <name type="scientific">Pleurodeles waltl</name>
    <name type="common">Iberian ribbed newt</name>
    <dbReference type="NCBI Taxonomy" id="8319"/>
    <lineage>
        <taxon>Eukaryota</taxon>
        <taxon>Metazoa</taxon>
        <taxon>Chordata</taxon>
        <taxon>Craniata</taxon>
        <taxon>Vertebrata</taxon>
        <taxon>Euteleostomi</taxon>
        <taxon>Amphibia</taxon>
        <taxon>Batrachia</taxon>
        <taxon>Caudata</taxon>
        <taxon>Salamandroidea</taxon>
        <taxon>Salamandridae</taxon>
        <taxon>Pleurodelinae</taxon>
        <taxon>Pleurodeles</taxon>
    </lineage>
</organism>
<proteinExistence type="predicted"/>
<dbReference type="EMBL" id="JANPWB010000004">
    <property type="protein sequence ID" value="KAJ1190763.1"/>
    <property type="molecule type" value="Genomic_DNA"/>
</dbReference>
<sequence length="115" mass="12413">MILHFSLVEIALGAVEDRHKFGPLNINHARDSYSYPDIDQTPEQKTKGGDLVLSPPGADEAIRAHPCPCSVTVESLNRIDCRQLVVQQGILGVEVPSGCAMQQQTTCSSDVILGN</sequence>
<dbReference type="Proteomes" id="UP001066276">
    <property type="component" value="Chromosome 2_2"/>
</dbReference>
<reference evidence="1" key="1">
    <citation type="journal article" date="2022" name="bioRxiv">
        <title>Sequencing and chromosome-scale assembly of the giantPleurodeles waltlgenome.</title>
        <authorList>
            <person name="Brown T."/>
            <person name="Elewa A."/>
            <person name="Iarovenko S."/>
            <person name="Subramanian E."/>
            <person name="Araus A.J."/>
            <person name="Petzold A."/>
            <person name="Susuki M."/>
            <person name="Suzuki K.-i.T."/>
            <person name="Hayashi T."/>
            <person name="Toyoda A."/>
            <person name="Oliveira C."/>
            <person name="Osipova E."/>
            <person name="Leigh N.D."/>
            <person name="Simon A."/>
            <person name="Yun M.H."/>
        </authorList>
    </citation>
    <scope>NUCLEOTIDE SEQUENCE</scope>
    <source>
        <strain evidence="1">20211129_DDA</strain>
        <tissue evidence="1">Liver</tissue>
    </source>
</reference>
<accession>A0AAV7USF1</accession>